<gene>
    <name evidence="2" type="ORF">PoB_004393500</name>
</gene>
<evidence type="ECO:0000313" key="2">
    <source>
        <dbReference type="EMBL" id="GFO17430.1"/>
    </source>
</evidence>
<feature type="region of interest" description="Disordered" evidence="1">
    <location>
        <begin position="1"/>
        <end position="44"/>
    </location>
</feature>
<evidence type="ECO:0000256" key="1">
    <source>
        <dbReference type="SAM" id="MobiDB-lite"/>
    </source>
</evidence>
<protein>
    <submittedName>
        <fullName evidence="2">Uncharacterized protein</fullName>
    </submittedName>
</protein>
<feature type="compositionally biased region" description="Basic and acidic residues" evidence="1">
    <location>
        <begin position="25"/>
        <end position="35"/>
    </location>
</feature>
<reference evidence="2 3" key="1">
    <citation type="journal article" date="2021" name="Elife">
        <title>Chloroplast acquisition without the gene transfer in kleptoplastic sea slugs, Plakobranchus ocellatus.</title>
        <authorList>
            <person name="Maeda T."/>
            <person name="Takahashi S."/>
            <person name="Yoshida T."/>
            <person name="Shimamura S."/>
            <person name="Takaki Y."/>
            <person name="Nagai Y."/>
            <person name="Toyoda A."/>
            <person name="Suzuki Y."/>
            <person name="Arimoto A."/>
            <person name="Ishii H."/>
            <person name="Satoh N."/>
            <person name="Nishiyama T."/>
            <person name="Hasebe M."/>
            <person name="Maruyama T."/>
            <person name="Minagawa J."/>
            <person name="Obokata J."/>
            <person name="Shigenobu S."/>
        </authorList>
    </citation>
    <scope>NUCLEOTIDE SEQUENCE [LARGE SCALE GENOMIC DNA]</scope>
</reference>
<feature type="region of interest" description="Disordered" evidence="1">
    <location>
        <begin position="56"/>
        <end position="150"/>
    </location>
</feature>
<feature type="compositionally biased region" description="Acidic residues" evidence="1">
    <location>
        <begin position="14"/>
        <end position="23"/>
    </location>
</feature>
<feature type="compositionally biased region" description="Basic and acidic residues" evidence="1">
    <location>
        <begin position="72"/>
        <end position="87"/>
    </location>
</feature>
<proteinExistence type="predicted"/>
<feature type="non-terminal residue" evidence="2">
    <location>
        <position position="150"/>
    </location>
</feature>
<sequence>MLSGSVDNFVLPESNDEGSESNENDGSKNYEEEAKSTLSDSIEDEGVSLRDLAKIIFPGLKTKSPPKSTAECCKKYRDNMNEEQSAKEKKKLQQSTEASQTRLQKPKARYGLEAQRRKWREEKRKQRQNLTGQKKRRHREKMLQSYYDKK</sequence>
<feature type="compositionally biased region" description="Basic and acidic residues" evidence="1">
    <location>
        <begin position="114"/>
        <end position="124"/>
    </location>
</feature>
<name>A0AAV4BE89_9GAST</name>
<evidence type="ECO:0000313" key="3">
    <source>
        <dbReference type="Proteomes" id="UP000735302"/>
    </source>
</evidence>
<organism evidence="2 3">
    <name type="scientific">Plakobranchus ocellatus</name>
    <dbReference type="NCBI Taxonomy" id="259542"/>
    <lineage>
        <taxon>Eukaryota</taxon>
        <taxon>Metazoa</taxon>
        <taxon>Spiralia</taxon>
        <taxon>Lophotrochozoa</taxon>
        <taxon>Mollusca</taxon>
        <taxon>Gastropoda</taxon>
        <taxon>Heterobranchia</taxon>
        <taxon>Euthyneura</taxon>
        <taxon>Panpulmonata</taxon>
        <taxon>Sacoglossa</taxon>
        <taxon>Placobranchoidea</taxon>
        <taxon>Plakobranchidae</taxon>
        <taxon>Plakobranchus</taxon>
    </lineage>
</organism>
<accession>A0AAV4BE89</accession>
<feature type="compositionally biased region" description="Polar residues" evidence="1">
    <location>
        <begin position="93"/>
        <end position="103"/>
    </location>
</feature>
<keyword evidence="3" id="KW-1185">Reference proteome</keyword>
<dbReference type="AlphaFoldDB" id="A0AAV4BE89"/>
<dbReference type="Proteomes" id="UP000735302">
    <property type="component" value="Unassembled WGS sequence"/>
</dbReference>
<dbReference type="EMBL" id="BLXT01004814">
    <property type="protein sequence ID" value="GFO17430.1"/>
    <property type="molecule type" value="Genomic_DNA"/>
</dbReference>
<comment type="caution">
    <text evidence="2">The sequence shown here is derived from an EMBL/GenBank/DDBJ whole genome shotgun (WGS) entry which is preliminary data.</text>
</comment>